<evidence type="ECO:0000256" key="2">
    <source>
        <dbReference type="ARBA" id="ARBA00022475"/>
    </source>
</evidence>
<dbReference type="CDD" id="cd01610">
    <property type="entry name" value="PAP2_like"/>
    <property type="match status" value="1"/>
</dbReference>
<feature type="transmembrane region" description="Helical" evidence="7">
    <location>
        <begin position="61"/>
        <end position="80"/>
    </location>
</feature>
<dbReference type="SUPFAM" id="SSF48317">
    <property type="entry name" value="Acid phosphatase/Vanadium-dependent haloperoxidase"/>
    <property type="match status" value="1"/>
</dbReference>
<evidence type="ECO:0000313" key="10">
    <source>
        <dbReference type="Proteomes" id="UP000007488"/>
    </source>
</evidence>
<evidence type="ECO:0000259" key="8">
    <source>
        <dbReference type="SMART" id="SM00014"/>
    </source>
</evidence>
<reference evidence="9 10" key="1">
    <citation type="journal article" date="2011" name="Stand. Genomic Sci.">
        <title>Complete genome sequence of Syntrophobotulus glycolicus type strain (FlGlyR).</title>
        <authorList>
            <person name="Han C."/>
            <person name="Mwirichia R."/>
            <person name="Chertkov O."/>
            <person name="Held B."/>
            <person name="Lapidus A."/>
            <person name="Nolan M."/>
            <person name="Lucas S."/>
            <person name="Hammon N."/>
            <person name="Deshpande S."/>
            <person name="Cheng J.F."/>
            <person name="Tapia R."/>
            <person name="Goodwin L."/>
            <person name="Pitluck S."/>
            <person name="Huntemann M."/>
            <person name="Liolios K."/>
            <person name="Ivanova N."/>
            <person name="Pagani I."/>
            <person name="Mavromatis K."/>
            <person name="Ovchinikova G."/>
            <person name="Pati A."/>
            <person name="Chen A."/>
            <person name="Palaniappan K."/>
            <person name="Land M."/>
            <person name="Hauser L."/>
            <person name="Brambilla E.M."/>
            <person name="Rohde M."/>
            <person name="Spring S."/>
            <person name="Sikorski J."/>
            <person name="Goker M."/>
            <person name="Woyke T."/>
            <person name="Bristow J."/>
            <person name="Eisen J.A."/>
            <person name="Markowitz V."/>
            <person name="Hugenholtz P."/>
            <person name="Kyrpides N.C."/>
            <person name="Klenk H.P."/>
            <person name="Detter J.C."/>
        </authorList>
    </citation>
    <scope>NUCLEOTIDE SEQUENCE [LARGE SCALE GENOMIC DNA]</scope>
    <source>
        <strain evidence="10">DSM 8271 / FlGlyR</strain>
    </source>
</reference>
<evidence type="ECO:0000256" key="3">
    <source>
        <dbReference type="ARBA" id="ARBA00022692"/>
    </source>
</evidence>
<keyword evidence="4" id="KW-0378">Hydrolase</keyword>
<dbReference type="Pfam" id="PF01569">
    <property type="entry name" value="PAP2"/>
    <property type="match status" value="1"/>
</dbReference>
<dbReference type="KEGG" id="sgy:Sgly_1586"/>
<evidence type="ECO:0000256" key="4">
    <source>
        <dbReference type="ARBA" id="ARBA00022801"/>
    </source>
</evidence>
<dbReference type="PANTHER" id="PTHR14969">
    <property type="entry name" value="SPHINGOSINE-1-PHOSPHATE PHOSPHOHYDROLASE"/>
    <property type="match status" value="1"/>
</dbReference>
<protein>
    <submittedName>
        <fullName evidence="9">Phosphoesterase PA-phosphatase related protein</fullName>
    </submittedName>
</protein>
<dbReference type="InterPro" id="IPR036938">
    <property type="entry name" value="PAP2/HPO_sf"/>
</dbReference>
<accession>F0SXQ1</accession>
<dbReference type="STRING" id="645991.Sgly_1586"/>
<gene>
    <name evidence="9" type="ordered locus">Sgly_1586</name>
</gene>
<comment type="subcellular location">
    <subcellularLocation>
        <location evidence="1">Cell membrane</location>
        <topology evidence="1">Multi-pass membrane protein</topology>
    </subcellularLocation>
</comment>
<organism evidence="9 10">
    <name type="scientific">Syntrophobotulus glycolicus (strain DSM 8271 / FlGlyR)</name>
    <dbReference type="NCBI Taxonomy" id="645991"/>
    <lineage>
        <taxon>Bacteria</taxon>
        <taxon>Bacillati</taxon>
        <taxon>Bacillota</taxon>
        <taxon>Clostridia</taxon>
        <taxon>Eubacteriales</taxon>
        <taxon>Desulfitobacteriaceae</taxon>
        <taxon>Syntrophobotulus</taxon>
    </lineage>
</organism>
<keyword evidence="10" id="KW-1185">Reference proteome</keyword>
<reference evidence="10" key="2">
    <citation type="submission" date="2011-02" db="EMBL/GenBank/DDBJ databases">
        <title>The complete genome of Syntrophobotulus glycolicus DSM 8271.</title>
        <authorList>
            <person name="Lucas S."/>
            <person name="Copeland A."/>
            <person name="Lapidus A."/>
            <person name="Bruce D."/>
            <person name="Goodwin L."/>
            <person name="Pitluck S."/>
            <person name="Kyrpides N."/>
            <person name="Mavromatis K."/>
            <person name="Pagani I."/>
            <person name="Ivanova N."/>
            <person name="Mikhailova N."/>
            <person name="Chertkov O."/>
            <person name="Held B."/>
            <person name="Detter J.C."/>
            <person name="Tapia R."/>
            <person name="Han C."/>
            <person name="Land M."/>
            <person name="Hauser L."/>
            <person name="Markowitz V."/>
            <person name="Cheng J.-F."/>
            <person name="Hugenholtz P."/>
            <person name="Woyke T."/>
            <person name="Wu D."/>
            <person name="Spring S."/>
            <person name="Schroeder M."/>
            <person name="Brambilla E."/>
            <person name="Klenk H.-P."/>
            <person name="Eisen J.A."/>
        </authorList>
    </citation>
    <scope>NUCLEOTIDE SEQUENCE [LARGE SCALE GENOMIC DNA]</scope>
    <source>
        <strain evidence="10">DSM 8271 / FlGlyR</strain>
    </source>
</reference>
<dbReference type="PANTHER" id="PTHR14969:SF62">
    <property type="entry name" value="DECAPRENYLPHOSPHORYL-5-PHOSPHORIBOSE PHOSPHATASE RV3807C-RELATED"/>
    <property type="match status" value="1"/>
</dbReference>
<name>F0SXQ1_SYNGF</name>
<evidence type="ECO:0000256" key="7">
    <source>
        <dbReference type="SAM" id="Phobius"/>
    </source>
</evidence>
<dbReference type="GO" id="GO:0005886">
    <property type="term" value="C:plasma membrane"/>
    <property type="evidence" value="ECO:0007669"/>
    <property type="project" value="UniProtKB-SubCell"/>
</dbReference>
<sequence>MQSILRMIGIGDINMFIYLNHKINCKFLDKIMPLVTLMGGAYFTIFVVALLGIFGDEELKAVTFKGATSLFVSFFIGFMIKKMLGRPRPYKVIACTNIGDKVWKDHSFPSGHTTAAFSLAVSYSLYYSELEFPLILCAALVGISRIYLGQHYPTDILAGALLGTTTSLLIFL</sequence>
<dbReference type="SMART" id="SM00014">
    <property type="entry name" value="acidPPc"/>
    <property type="match status" value="1"/>
</dbReference>
<dbReference type="OrthoDB" id="9789113at2"/>
<dbReference type="EMBL" id="CP002547">
    <property type="protein sequence ID" value="ADY55884.1"/>
    <property type="molecule type" value="Genomic_DNA"/>
</dbReference>
<evidence type="ECO:0000256" key="6">
    <source>
        <dbReference type="ARBA" id="ARBA00023136"/>
    </source>
</evidence>
<feature type="domain" description="Phosphatidic acid phosphatase type 2/haloperoxidase" evidence="8">
    <location>
        <begin position="64"/>
        <end position="171"/>
    </location>
</feature>
<dbReference type="Proteomes" id="UP000007488">
    <property type="component" value="Chromosome"/>
</dbReference>
<keyword evidence="2" id="KW-1003">Cell membrane</keyword>
<dbReference type="GO" id="GO:0016787">
    <property type="term" value="F:hydrolase activity"/>
    <property type="evidence" value="ECO:0007669"/>
    <property type="project" value="UniProtKB-KW"/>
</dbReference>
<proteinExistence type="predicted"/>
<dbReference type="InterPro" id="IPR000326">
    <property type="entry name" value="PAP2/HPO"/>
</dbReference>
<evidence type="ECO:0000313" key="9">
    <source>
        <dbReference type="EMBL" id="ADY55884.1"/>
    </source>
</evidence>
<dbReference type="AlphaFoldDB" id="F0SXQ1"/>
<dbReference type="HOGENOM" id="CLU_072573_10_2_9"/>
<dbReference type="Gene3D" id="1.20.144.10">
    <property type="entry name" value="Phosphatidic acid phosphatase type 2/haloperoxidase"/>
    <property type="match status" value="1"/>
</dbReference>
<feature type="transmembrane region" description="Helical" evidence="7">
    <location>
        <begin position="31"/>
        <end position="55"/>
    </location>
</feature>
<dbReference type="RefSeq" id="WP_013624754.1">
    <property type="nucleotide sequence ID" value="NC_015172.1"/>
</dbReference>
<evidence type="ECO:0000256" key="1">
    <source>
        <dbReference type="ARBA" id="ARBA00004651"/>
    </source>
</evidence>
<dbReference type="eggNOG" id="COG0671">
    <property type="taxonomic scope" value="Bacteria"/>
</dbReference>
<keyword evidence="5 7" id="KW-1133">Transmembrane helix</keyword>
<evidence type="ECO:0000256" key="5">
    <source>
        <dbReference type="ARBA" id="ARBA00022989"/>
    </source>
</evidence>
<keyword evidence="6 7" id="KW-0472">Membrane</keyword>
<keyword evidence="3 7" id="KW-0812">Transmembrane</keyword>